<evidence type="ECO:0000313" key="4">
    <source>
        <dbReference type="Proteomes" id="UP000515908"/>
    </source>
</evidence>
<feature type="region of interest" description="Disordered" evidence="2">
    <location>
        <begin position="252"/>
        <end position="282"/>
    </location>
</feature>
<feature type="region of interest" description="Disordered" evidence="2">
    <location>
        <begin position="376"/>
        <end position="395"/>
    </location>
</feature>
<organism evidence="3 4">
    <name type="scientific">Angomonas deanei</name>
    <dbReference type="NCBI Taxonomy" id="59799"/>
    <lineage>
        <taxon>Eukaryota</taxon>
        <taxon>Discoba</taxon>
        <taxon>Euglenozoa</taxon>
        <taxon>Kinetoplastea</taxon>
        <taxon>Metakinetoplastina</taxon>
        <taxon>Trypanosomatida</taxon>
        <taxon>Trypanosomatidae</taxon>
        <taxon>Strigomonadinae</taxon>
        <taxon>Angomonas</taxon>
    </lineage>
</organism>
<dbReference type="AlphaFoldDB" id="A0A7G2CN82"/>
<evidence type="ECO:0000256" key="1">
    <source>
        <dbReference type="SAM" id="Coils"/>
    </source>
</evidence>
<dbReference type="EMBL" id="LR877160">
    <property type="protein sequence ID" value="CAD2220043.1"/>
    <property type="molecule type" value="Genomic_DNA"/>
</dbReference>
<keyword evidence="4" id="KW-1185">Reference proteome</keyword>
<sequence>MSTTPPSVTVEVDERTATSSTKDDTVRKRSHNKSFLTALVSNTNANHHPHGTESVPSTCHHNRTFLLALEEEGGRPNTATNLLKNSVYPYTMNLPLADDPQRRRDHPVVPSLFSETKEEKQNFVWRPHHAAFDDSFSSSRTREEALSTSTMNHHTTKQTIPLSIVQPNPEFIHPTRWAEQSCTSSEHLFGEINGPTREETLKLHTIRNQNVYATLPTTKEKEVREWLRLKTSKVPPPAAPPAYYYEVDFSTPASTRDTTSPSSCAIHGNPYKGRPSRRRGEVSLVSSSSCSCATSCTCREESSASSHGDSGTGSGGEDTTPTREVDVAYFNREPFQYHQLLSAPTLLTIDPLREKEKGPQESAPAAVVERVMTHSAGTQTDLPDATAPPEKKEQPMTVPTKFVLLEMLQRSVERKEELLLQFYQQREEGDKAAVVAPVDHTETTVEEDGHPPLIAEVQDGESPVDHHHKEDKSTEVDPVEWAQYLQSEVDTQRPLHDTTAQKETVSVATDCEELIAEIASAEEQSRAESIQRERAEQAERLQAWATQLFSQALVALQAEETHARGVFLTHETERYRQLLDTHRAQQKQLQQVGERWERRYQAQLSHYQFGIHARQLLEAEEGRARGRVERDYYRALLSLQRQSATDKTHVLVTSQARSSAAWESERDALTADKREQQQSLQQSVEREASLRERLRVALLAPTVQLTEGGRGDYRPPAVVVEDIPIHRRFARAHEEARKVLKITRQGGWMV</sequence>
<proteinExistence type="predicted"/>
<name>A0A7G2CN82_9TRYP</name>
<feature type="region of interest" description="Disordered" evidence="2">
    <location>
        <begin position="301"/>
        <end position="321"/>
    </location>
</feature>
<dbReference type="VEuPathDB" id="TriTrypDB:ADEAN_000755700"/>
<feature type="compositionally biased region" description="Basic and acidic residues" evidence="2">
    <location>
        <begin position="12"/>
        <end position="27"/>
    </location>
</feature>
<accession>A0A7G2CN82</accession>
<feature type="region of interest" description="Disordered" evidence="2">
    <location>
        <begin position="1"/>
        <end position="31"/>
    </location>
</feature>
<gene>
    <name evidence="3" type="ORF">ADEAN_000755700</name>
</gene>
<evidence type="ECO:0000313" key="3">
    <source>
        <dbReference type="EMBL" id="CAD2220043.1"/>
    </source>
</evidence>
<feature type="compositionally biased region" description="Polar residues" evidence="2">
    <location>
        <begin position="252"/>
        <end position="263"/>
    </location>
</feature>
<reference evidence="3 4" key="1">
    <citation type="submission" date="2020-08" db="EMBL/GenBank/DDBJ databases">
        <authorList>
            <person name="Newling K."/>
            <person name="Davey J."/>
            <person name="Forrester S."/>
        </authorList>
    </citation>
    <scope>NUCLEOTIDE SEQUENCE [LARGE SCALE GENOMIC DNA]</scope>
    <source>
        <strain evidence="4">Crithidia deanei Carvalho (ATCC PRA-265)</strain>
    </source>
</reference>
<keyword evidence="1" id="KW-0175">Coiled coil</keyword>
<protein>
    <submittedName>
        <fullName evidence="3">Uncharacterized protein</fullName>
    </submittedName>
</protein>
<feature type="coiled-coil region" evidence="1">
    <location>
        <begin position="511"/>
        <end position="547"/>
    </location>
</feature>
<evidence type="ECO:0000256" key="2">
    <source>
        <dbReference type="SAM" id="MobiDB-lite"/>
    </source>
</evidence>
<dbReference type="Proteomes" id="UP000515908">
    <property type="component" value="Chromosome 16"/>
</dbReference>